<protein>
    <submittedName>
        <fullName evidence="2">Polynucleotide adenylyltransferase</fullName>
    </submittedName>
</protein>
<reference evidence="2" key="1">
    <citation type="submission" date="2022-11" db="UniProtKB">
        <authorList>
            <consortium name="WormBaseParasite"/>
        </authorList>
    </citation>
    <scope>IDENTIFICATION</scope>
</reference>
<keyword evidence="1" id="KW-1185">Reference proteome</keyword>
<proteinExistence type="predicted"/>
<accession>A0A915LMW3</accession>
<dbReference type="AlphaFoldDB" id="A0A915LMW3"/>
<sequence>MELEESETLKNTKHKIGKWVFGEGFYEISQLIYLNKEKESNLEIKLKEYLDNIYKISHEEIREREITKGYSKIIAGSSLYDIQTASSDLDIIFIIPQNCLIPKSIKCPKCKKEINSINSRMCKEHDLIFGNSRVSFIVMLSGYRAAFRQMFVLLDKSKREIFKNLLRAIKHWAKRISTALTIGDMIGSYYQPMKRLYVKESWAISDPNV</sequence>
<name>A0A915LMW3_MELJA</name>
<dbReference type="WBParaSite" id="scaffold14828_cov152.g17647">
    <property type="protein sequence ID" value="scaffold14828_cov152.g17647"/>
    <property type="gene ID" value="scaffold14828_cov152.g17647"/>
</dbReference>
<dbReference type="Proteomes" id="UP000887561">
    <property type="component" value="Unplaced"/>
</dbReference>
<organism evidence="1 2">
    <name type="scientific">Meloidogyne javanica</name>
    <name type="common">Root-knot nematode worm</name>
    <dbReference type="NCBI Taxonomy" id="6303"/>
    <lineage>
        <taxon>Eukaryota</taxon>
        <taxon>Metazoa</taxon>
        <taxon>Ecdysozoa</taxon>
        <taxon>Nematoda</taxon>
        <taxon>Chromadorea</taxon>
        <taxon>Rhabditida</taxon>
        <taxon>Tylenchina</taxon>
        <taxon>Tylenchomorpha</taxon>
        <taxon>Tylenchoidea</taxon>
        <taxon>Meloidogynidae</taxon>
        <taxon>Meloidogyninae</taxon>
        <taxon>Meloidogyne</taxon>
        <taxon>Meloidogyne incognita group</taxon>
    </lineage>
</organism>
<evidence type="ECO:0000313" key="1">
    <source>
        <dbReference type="Proteomes" id="UP000887561"/>
    </source>
</evidence>
<evidence type="ECO:0000313" key="2">
    <source>
        <dbReference type="WBParaSite" id="scaffold14828_cov152.g17647"/>
    </source>
</evidence>